<sequence>MFPQNTAFFMVGYRQALSSSMSREMILLTKEKYDQLIQEQNNAGKMTDVAIQTGGGTSSHDEKVEEQPSGWAKMMDDVNQDSNHNESEHYNTQTESFSDIKVVDNTNAISRSVAPSIRMTPNDFFKLTTTQRINKRRRKWLTFRLDLELIF</sequence>
<name>A0A8B6BPW1_MYTGA</name>
<accession>A0A8B6BPW1</accession>
<dbReference type="EMBL" id="UYJE01000511">
    <property type="protein sequence ID" value="VDH93846.1"/>
    <property type="molecule type" value="Genomic_DNA"/>
</dbReference>
<evidence type="ECO:0000313" key="2">
    <source>
        <dbReference type="Proteomes" id="UP000596742"/>
    </source>
</evidence>
<evidence type="ECO:0000313" key="1">
    <source>
        <dbReference type="EMBL" id="VDH93846.1"/>
    </source>
</evidence>
<dbReference type="AlphaFoldDB" id="A0A8B6BPW1"/>
<protein>
    <submittedName>
        <fullName evidence="1">Uncharacterized protein</fullName>
    </submittedName>
</protein>
<reference evidence="1" key="1">
    <citation type="submission" date="2018-11" db="EMBL/GenBank/DDBJ databases">
        <authorList>
            <person name="Alioto T."/>
            <person name="Alioto T."/>
        </authorList>
    </citation>
    <scope>NUCLEOTIDE SEQUENCE</scope>
</reference>
<proteinExistence type="predicted"/>
<comment type="caution">
    <text evidence="1">The sequence shown here is derived from an EMBL/GenBank/DDBJ whole genome shotgun (WGS) entry which is preliminary data.</text>
</comment>
<keyword evidence="2" id="KW-1185">Reference proteome</keyword>
<gene>
    <name evidence="1" type="ORF">MGAL_10B049470</name>
</gene>
<dbReference type="Proteomes" id="UP000596742">
    <property type="component" value="Unassembled WGS sequence"/>
</dbReference>
<organism evidence="1 2">
    <name type="scientific">Mytilus galloprovincialis</name>
    <name type="common">Mediterranean mussel</name>
    <dbReference type="NCBI Taxonomy" id="29158"/>
    <lineage>
        <taxon>Eukaryota</taxon>
        <taxon>Metazoa</taxon>
        <taxon>Spiralia</taxon>
        <taxon>Lophotrochozoa</taxon>
        <taxon>Mollusca</taxon>
        <taxon>Bivalvia</taxon>
        <taxon>Autobranchia</taxon>
        <taxon>Pteriomorphia</taxon>
        <taxon>Mytilida</taxon>
        <taxon>Mytiloidea</taxon>
        <taxon>Mytilidae</taxon>
        <taxon>Mytilinae</taxon>
        <taxon>Mytilus</taxon>
    </lineage>
</organism>